<comment type="caution">
    <text evidence="10">The sequence shown here is derived from an EMBL/GenBank/DDBJ whole genome shotgun (WGS) entry which is preliminary data.</text>
</comment>
<name>A0A178MEK3_9CHLR</name>
<dbReference type="Pfam" id="PF12327">
    <property type="entry name" value="FtsZ_C"/>
    <property type="match status" value="1"/>
</dbReference>
<dbReference type="InterPro" id="IPR020805">
    <property type="entry name" value="Cell_div_FtsZ_CS"/>
</dbReference>
<protein>
    <recommendedName>
        <fullName evidence="5 6">Cell division protein FtsZ</fullName>
    </recommendedName>
</protein>
<dbReference type="SMART" id="SM00864">
    <property type="entry name" value="Tubulin"/>
    <property type="match status" value="1"/>
</dbReference>
<dbReference type="PROSITE" id="PS01135">
    <property type="entry name" value="FTSZ_2"/>
    <property type="match status" value="1"/>
</dbReference>
<sequence length="366" mass="38073">MQSADVSFQPRTPITIKLIGLGGCGGNLVSTLQLPAAQIGVIVANTDQQDLVGRTTVPTRILLGPQLTGGKGAGGHPQVGAEATLESEPVLAQALAGADLVVIVAGMGGGTGTGAAPVVARLARQLGALTLAFVTMPFQVEKGKRSRTAEQGLASLTATADAVVVVSNQKILRFVPPRETLSNALTYSNTILSAAISGVVEQLSLPSLMQLDFSHVRQTLSNAGQTMLGIGSATGSDAAQRAVQMALRCDLLEGHLMKARRLFVSIIGGNNLGLHDVNNAIAQIHQTIDNEMDLAIGVVSSPHQANPDRVRVTLIASEVDSFRRPAGASANKSAPRPKPPVQSQAPALRKYDDLPPFLKLHRRGSA</sequence>
<dbReference type="CDD" id="cd02201">
    <property type="entry name" value="FtsZ_type1"/>
    <property type="match status" value="1"/>
</dbReference>
<keyword evidence="2 5" id="KW-0547">Nucleotide-binding</keyword>
<comment type="function">
    <text evidence="5 6">Essential cell division protein that forms a contractile ring structure (Z ring) at the future cell division site. The regulation of the ring assembly controls the timing and the location of cell division. One of the functions of the FtsZ ring is to recruit other cell division proteins to the septum to produce a new cell wall between the dividing cells. Binds GTP and shows GTPase activity.</text>
</comment>
<keyword evidence="4 5" id="KW-0717">Septation</keyword>
<dbReference type="RefSeq" id="WP_066783902.1">
    <property type="nucleotide sequence ID" value="NZ_LWQS01000038.1"/>
</dbReference>
<dbReference type="GO" id="GO:0051258">
    <property type="term" value="P:protein polymerization"/>
    <property type="evidence" value="ECO:0007669"/>
    <property type="project" value="UniProtKB-UniRule"/>
</dbReference>
<dbReference type="PROSITE" id="PS01134">
    <property type="entry name" value="FTSZ_1"/>
    <property type="match status" value="1"/>
</dbReference>
<dbReference type="OrthoDB" id="9813375at2"/>
<keyword evidence="5" id="KW-0963">Cytoplasm</keyword>
<comment type="subcellular location">
    <subcellularLocation>
        <location evidence="5">Cytoplasm</location>
    </subcellularLocation>
    <text evidence="5">Assembles at midcell at the inner surface of the cytoplasmic membrane.</text>
</comment>
<evidence type="ECO:0000256" key="3">
    <source>
        <dbReference type="ARBA" id="ARBA00023134"/>
    </source>
</evidence>
<dbReference type="GO" id="GO:0005525">
    <property type="term" value="F:GTP binding"/>
    <property type="evidence" value="ECO:0007669"/>
    <property type="project" value="UniProtKB-UniRule"/>
</dbReference>
<dbReference type="Pfam" id="PF00091">
    <property type="entry name" value="Tubulin"/>
    <property type="match status" value="1"/>
</dbReference>
<feature type="region of interest" description="Disordered" evidence="7">
    <location>
        <begin position="323"/>
        <end position="366"/>
    </location>
</feature>
<evidence type="ECO:0000256" key="7">
    <source>
        <dbReference type="SAM" id="MobiDB-lite"/>
    </source>
</evidence>
<proteinExistence type="inferred from homology"/>
<feature type="domain" description="Tubulin/FtsZ GTPase" evidence="8">
    <location>
        <begin position="15"/>
        <end position="207"/>
    </location>
</feature>
<dbReference type="Gene3D" id="3.40.50.1440">
    <property type="entry name" value="Tubulin/FtsZ, GTPase domain"/>
    <property type="match status" value="1"/>
</dbReference>
<organism evidence="10 11">
    <name type="scientific">Chloroflexus islandicus</name>
    <dbReference type="NCBI Taxonomy" id="1707952"/>
    <lineage>
        <taxon>Bacteria</taxon>
        <taxon>Bacillati</taxon>
        <taxon>Chloroflexota</taxon>
        <taxon>Chloroflexia</taxon>
        <taxon>Chloroflexales</taxon>
        <taxon>Chloroflexineae</taxon>
        <taxon>Chloroflexaceae</taxon>
        <taxon>Chloroflexus</taxon>
    </lineage>
</organism>
<dbReference type="GO" id="GO:0005737">
    <property type="term" value="C:cytoplasm"/>
    <property type="evidence" value="ECO:0007669"/>
    <property type="project" value="UniProtKB-SubCell"/>
</dbReference>
<dbReference type="InterPro" id="IPR024757">
    <property type="entry name" value="FtsZ_C"/>
</dbReference>
<keyword evidence="11" id="KW-1185">Reference proteome</keyword>
<evidence type="ECO:0000313" key="10">
    <source>
        <dbReference type="EMBL" id="OAN47169.1"/>
    </source>
</evidence>
<dbReference type="GO" id="GO:0000917">
    <property type="term" value="P:division septum assembly"/>
    <property type="evidence" value="ECO:0007669"/>
    <property type="project" value="UniProtKB-KW"/>
</dbReference>
<evidence type="ECO:0000259" key="9">
    <source>
        <dbReference type="SMART" id="SM00865"/>
    </source>
</evidence>
<dbReference type="InterPro" id="IPR003008">
    <property type="entry name" value="Tubulin_FtsZ_GTPase"/>
</dbReference>
<dbReference type="PANTHER" id="PTHR30314:SF3">
    <property type="entry name" value="MITOCHONDRIAL DIVISION PROTEIN FSZA"/>
    <property type="match status" value="1"/>
</dbReference>
<dbReference type="AlphaFoldDB" id="A0A178MEK3"/>
<dbReference type="Proteomes" id="UP000078287">
    <property type="component" value="Unassembled WGS sequence"/>
</dbReference>
<dbReference type="InterPro" id="IPR008280">
    <property type="entry name" value="Tub_FtsZ_C"/>
</dbReference>
<gene>
    <name evidence="5" type="primary">ftsZ</name>
    <name evidence="10" type="ORF">A6A03_00020</name>
</gene>
<comment type="subunit">
    <text evidence="5">Homodimer. Polymerizes to form a dynamic ring structure in a strictly GTP-dependent manner. Interacts directly with several other division proteins.</text>
</comment>
<evidence type="ECO:0000313" key="11">
    <source>
        <dbReference type="Proteomes" id="UP000078287"/>
    </source>
</evidence>
<comment type="similarity">
    <text evidence="1 5 6">Belongs to the FtsZ family.</text>
</comment>
<dbReference type="InterPro" id="IPR036525">
    <property type="entry name" value="Tubulin/FtsZ_GTPase_sf"/>
</dbReference>
<dbReference type="InterPro" id="IPR018316">
    <property type="entry name" value="Tubulin/FtsZ_2-layer-sand-dom"/>
</dbReference>
<feature type="binding site" evidence="5">
    <location>
        <position position="189"/>
    </location>
    <ligand>
        <name>GTP</name>
        <dbReference type="ChEBI" id="CHEBI:37565"/>
    </ligand>
</feature>
<dbReference type="GO" id="GO:0003924">
    <property type="term" value="F:GTPase activity"/>
    <property type="evidence" value="ECO:0007669"/>
    <property type="project" value="UniProtKB-UniRule"/>
</dbReference>
<dbReference type="STRING" id="1707952.A6A03_00020"/>
<evidence type="ECO:0000256" key="6">
    <source>
        <dbReference type="RuleBase" id="RU000631"/>
    </source>
</evidence>
<dbReference type="SMART" id="SM00865">
    <property type="entry name" value="Tubulin_C"/>
    <property type="match status" value="1"/>
</dbReference>
<feature type="binding site" evidence="5">
    <location>
        <position position="141"/>
    </location>
    <ligand>
        <name>GTP</name>
        <dbReference type="ChEBI" id="CHEBI:37565"/>
    </ligand>
</feature>
<dbReference type="HAMAP" id="MF_00909">
    <property type="entry name" value="FtsZ"/>
    <property type="match status" value="1"/>
</dbReference>
<accession>A0A178MEK3</accession>
<dbReference type="SUPFAM" id="SSF55307">
    <property type="entry name" value="Tubulin C-terminal domain-like"/>
    <property type="match status" value="1"/>
</dbReference>
<dbReference type="EMBL" id="LWQS01000038">
    <property type="protein sequence ID" value="OAN47169.1"/>
    <property type="molecule type" value="Genomic_DNA"/>
</dbReference>
<dbReference type="PRINTS" id="PR00423">
    <property type="entry name" value="CELLDVISFTSZ"/>
</dbReference>
<evidence type="ECO:0000256" key="2">
    <source>
        <dbReference type="ARBA" id="ARBA00022741"/>
    </source>
</evidence>
<dbReference type="PANTHER" id="PTHR30314">
    <property type="entry name" value="CELL DIVISION PROTEIN FTSZ-RELATED"/>
    <property type="match status" value="1"/>
</dbReference>
<dbReference type="InterPro" id="IPR045061">
    <property type="entry name" value="FtsZ/CetZ"/>
</dbReference>
<keyword evidence="5 6" id="KW-0131">Cell cycle</keyword>
<dbReference type="InterPro" id="IPR000158">
    <property type="entry name" value="Cell_div_FtsZ"/>
</dbReference>
<keyword evidence="3 5" id="KW-0342">GTP-binding</keyword>
<feature type="domain" description="Tubulin/FtsZ 2-layer sandwich" evidence="9">
    <location>
        <begin position="209"/>
        <end position="328"/>
    </location>
</feature>
<feature type="binding site" evidence="5">
    <location>
        <begin position="110"/>
        <end position="112"/>
    </location>
    <ligand>
        <name>GTP</name>
        <dbReference type="ChEBI" id="CHEBI:37565"/>
    </ligand>
</feature>
<comment type="caution">
    <text evidence="5">Lacks conserved residue(s) required for the propagation of feature annotation.</text>
</comment>
<reference evidence="10 11" key="1">
    <citation type="submission" date="2016-04" db="EMBL/GenBank/DDBJ databases">
        <title>Chloroflexus islandicus sp. nov., a thermophilic filamentous anoxygenic phototrophic bacterium from geyser Strokkur (Iceland).</title>
        <authorList>
            <person name="Gaisin V.A."/>
            <person name="Kalashnikov A.M."/>
            <person name="Sukhacheva M.V."/>
            <person name="Grouzdev D.S."/>
            <person name="Ivanov T.M."/>
            <person name="Kuznetsov B."/>
            <person name="Gorlenko V.M."/>
        </authorList>
    </citation>
    <scope>NUCLEOTIDE SEQUENCE [LARGE SCALE GENOMIC DNA]</scope>
    <source>
        <strain evidence="11">isl-2</strain>
    </source>
</reference>
<feature type="binding site" evidence="5">
    <location>
        <position position="145"/>
    </location>
    <ligand>
        <name>GTP</name>
        <dbReference type="ChEBI" id="CHEBI:37565"/>
    </ligand>
</feature>
<dbReference type="GO" id="GO:0032153">
    <property type="term" value="C:cell division site"/>
    <property type="evidence" value="ECO:0007669"/>
    <property type="project" value="UniProtKB-UniRule"/>
</dbReference>
<evidence type="ECO:0000259" key="8">
    <source>
        <dbReference type="SMART" id="SM00864"/>
    </source>
</evidence>
<dbReference type="GO" id="GO:0043093">
    <property type="term" value="P:FtsZ-dependent cytokinesis"/>
    <property type="evidence" value="ECO:0007669"/>
    <property type="project" value="UniProtKB-UniRule"/>
</dbReference>
<evidence type="ECO:0000256" key="4">
    <source>
        <dbReference type="ARBA" id="ARBA00023210"/>
    </source>
</evidence>
<evidence type="ECO:0000256" key="1">
    <source>
        <dbReference type="ARBA" id="ARBA00009690"/>
    </source>
</evidence>
<evidence type="ECO:0000256" key="5">
    <source>
        <dbReference type="HAMAP-Rule" id="MF_00909"/>
    </source>
</evidence>
<keyword evidence="5 6" id="KW-0132">Cell division</keyword>
<dbReference type="SUPFAM" id="SSF52490">
    <property type="entry name" value="Tubulin nucleotide-binding domain-like"/>
    <property type="match status" value="1"/>
</dbReference>